<evidence type="ECO:0000256" key="3">
    <source>
        <dbReference type="ARBA" id="ARBA00022670"/>
    </source>
</evidence>
<sequence length="608" mass="70061">MNCGFVLIISAIISTIQCFPSAKNGIPSADAFKFMRKYGYIEETDGNSEALFTESGLENVIKNIQKFGAIPQTGQLDNDTLKLMVSPRCGVADVIRHKDRQKRFILGPAGWTKRNISFFVANWPGSLSKEEVTKYISLGLDTWARYGRLNFREVSNPDADIIVAFGSGYHGDRFPFDGPGNVLAHAFFPYEFESLGGDIHFDNDEKWTTSTNEDDGINFFSVAVHELGHSLGLSHSPVASSVMFPYYTGNSNSANLDYDDILGMYELYIKRRLKGDDTNDIEPNKPEVVDDDYDNNGGYEREVTTAPPRYTTKRYTTRPSTYDPRRTTRTYYTSSPRYSPPTTSRYLPTTTRRYTPRTTTRRYTAPTEYTTKRYTQVSYHGDSESVDDHKRHDPRHNIPPTSSPSLPDICEGHYDAIANFRNELFAFKGEYIWRLRKPYFIIPGYPIPLHQMFPKLPKDIRMIDAAYERADGKIILFTGNHYWVYDGTFFVEDSPKSLAHYGLPHDLKRVDAVFKWAKNEKTYFFSNDVFWRYNETSKTMDEGYPKNMERWRGVPTHLDTATTFQGVTYFFKGKYYWRFDNDWIIVSENSPMPSPPTWFACPKEVDES</sequence>
<dbReference type="PROSITE" id="PS51642">
    <property type="entry name" value="HEMOPEXIN_2"/>
    <property type="match status" value="4"/>
</dbReference>
<dbReference type="InterPro" id="IPR000585">
    <property type="entry name" value="Hemopexin-like_dom"/>
</dbReference>
<dbReference type="InterPro" id="IPR006026">
    <property type="entry name" value="Peptidase_Metallo"/>
</dbReference>
<keyword evidence="8" id="KW-0482">Metalloprotease</keyword>
<dbReference type="InterPro" id="IPR024079">
    <property type="entry name" value="MetalloPept_cat_dom_sf"/>
</dbReference>
<dbReference type="RefSeq" id="XP_017770790.1">
    <property type="nucleotide sequence ID" value="XM_017915301.1"/>
</dbReference>
<evidence type="ECO:0000256" key="7">
    <source>
        <dbReference type="ARBA" id="ARBA00022833"/>
    </source>
</evidence>
<keyword evidence="12" id="KW-0732">Signal</keyword>
<name>A0ABM1M890_NICVS</name>
<keyword evidence="5" id="KW-0677">Repeat</keyword>
<dbReference type="Pfam" id="PF00413">
    <property type="entry name" value="Peptidase_M10"/>
    <property type="match status" value="1"/>
</dbReference>
<dbReference type="SUPFAM" id="SSF50923">
    <property type="entry name" value="Hemopexin-like domain"/>
    <property type="match status" value="1"/>
</dbReference>
<dbReference type="CDD" id="cd00094">
    <property type="entry name" value="HX"/>
    <property type="match status" value="1"/>
</dbReference>
<feature type="region of interest" description="Disordered" evidence="11">
    <location>
        <begin position="279"/>
        <end position="349"/>
    </location>
</feature>
<dbReference type="InterPro" id="IPR021190">
    <property type="entry name" value="Pept_M10A"/>
</dbReference>
<feature type="repeat" description="Hemopexin" evidence="10">
    <location>
        <begin position="557"/>
        <end position="601"/>
    </location>
</feature>
<dbReference type="SUPFAM" id="SSF55486">
    <property type="entry name" value="Metalloproteases ('zincins'), catalytic domain"/>
    <property type="match status" value="1"/>
</dbReference>
<dbReference type="Gene3D" id="3.40.390.10">
    <property type="entry name" value="Collagenase (Catalytic Domain)"/>
    <property type="match status" value="1"/>
</dbReference>
<feature type="region of interest" description="Disordered" evidence="11">
    <location>
        <begin position="379"/>
        <end position="405"/>
    </location>
</feature>
<evidence type="ECO:0000259" key="13">
    <source>
        <dbReference type="SMART" id="SM00235"/>
    </source>
</evidence>
<evidence type="ECO:0000256" key="10">
    <source>
        <dbReference type="PROSITE-ProRule" id="PRU01011"/>
    </source>
</evidence>
<dbReference type="PRINTS" id="PR00138">
    <property type="entry name" value="MATRIXIN"/>
</dbReference>
<feature type="repeat" description="Hemopexin" evidence="10">
    <location>
        <begin position="460"/>
        <end position="505"/>
    </location>
</feature>
<feature type="signal peptide" evidence="12">
    <location>
        <begin position="1"/>
        <end position="18"/>
    </location>
</feature>
<dbReference type="PIRSF" id="PIRSF001191">
    <property type="entry name" value="Peptidase_M10A_matrix"/>
    <property type="match status" value="1"/>
</dbReference>
<dbReference type="PANTHER" id="PTHR10201">
    <property type="entry name" value="MATRIX METALLOPROTEINASE"/>
    <property type="match status" value="1"/>
</dbReference>
<feature type="compositionally biased region" description="Basic and acidic residues" evidence="11">
    <location>
        <begin position="381"/>
        <end position="391"/>
    </location>
</feature>
<keyword evidence="6" id="KW-0378">Hydrolase</keyword>
<organism evidence="14 15">
    <name type="scientific">Nicrophorus vespilloides</name>
    <name type="common">Boreal carrion beetle</name>
    <dbReference type="NCBI Taxonomy" id="110193"/>
    <lineage>
        <taxon>Eukaryota</taxon>
        <taxon>Metazoa</taxon>
        <taxon>Ecdysozoa</taxon>
        <taxon>Arthropoda</taxon>
        <taxon>Hexapoda</taxon>
        <taxon>Insecta</taxon>
        <taxon>Pterygota</taxon>
        <taxon>Neoptera</taxon>
        <taxon>Endopterygota</taxon>
        <taxon>Coleoptera</taxon>
        <taxon>Polyphaga</taxon>
        <taxon>Staphyliniformia</taxon>
        <taxon>Silphidae</taxon>
        <taxon>Nicrophorinae</taxon>
        <taxon>Nicrophorus</taxon>
    </lineage>
</organism>
<keyword evidence="14" id="KW-1185">Reference proteome</keyword>
<dbReference type="Gene3D" id="2.110.10.10">
    <property type="entry name" value="Hemopexin-like domain"/>
    <property type="match status" value="1"/>
</dbReference>
<keyword evidence="9" id="KW-0865">Zymogen</keyword>
<evidence type="ECO:0000256" key="8">
    <source>
        <dbReference type="ARBA" id="ARBA00023049"/>
    </source>
</evidence>
<comment type="cofactor">
    <cofactor evidence="1">
        <name>Zn(2+)</name>
        <dbReference type="ChEBI" id="CHEBI:29105"/>
    </cofactor>
</comment>
<dbReference type="GeneID" id="108558397"/>
<evidence type="ECO:0000256" key="12">
    <source>
        <dbReference type="SAM" id="SignalP"/>
    </source>
</evidence>
<feature type="repeat" description="Hemopexin" evidence="10">
    <location>
        <begin position="411"/>
        <end position="456"/>
    </location>
</feature>
<dbReference type="Pfam" id="PF00045">
    <property type="entry name" value="Hemopexin"/>
    <property type="match status" value="3"/>
</dbReference>
<dbReference type="SUPFAM" id="SSF47090">
    <property type="entry name" value="PGBD-like"/>
    <property type="match status" value="1"/>
</dbReference>
<dbReference type="SMART" id="SM00235">
    <property type="entry name" value="ZnMc"/>
    <property type="match status" value="1"/>
</dbReference>
<dbReference type="Proteomes" id="UP000695000">
    <property type="component" value="Unplaced"/>
</dbReference>
<evidence type="ECO:0000256" key="1">
    <source>
        <dbReference type="ARBA" id="ARBA00001947"/>
    </source>
</evidence>
<dbReference type="CDD" id="cd04278">
    <property type="entry name" value="ZnMc_MMP"/>
    <property type="match status" value="1"/>
</dbReference>
<dbReference type="InterPro" id="IPR036375">
    <property type="entry name" value="Hemopexin-like_dom_sf"/>
</dbReference>
<accession>A0ABM1M890</accession>
<dbReference type="InterPro" id="IPR018487">
    <property type="entry name" value="Hemopexin-like_repeat"/>
</dbReference>
<gene>
    <name evidence="15" type="primary">LOC108558397</name>
</gene>
<dbReference type="InterPro" id="IPR001818">
    <property type="entry name" value="Pept_M10_metallopeptidase"/>
</dbReference>
<reference evidence="15" key="1">
    <citation type="submission" date="2025-08" db="UniProtKB">
        <authorList>
            <consortium name="RefSeq"/>
        </authorList>
    </citation>
    <scope>IDENTIFICATION</scope>
    <source>
        <tissue evidence="15">Whole Larva</tissue>
    </source>
</reference>
<proteinExistence type="inferred from homology"/>
<feature type="chain" id="PRO_5047472793" evidence="12">
    <location>
        <begin position="19"/>
        <end position="608"/>
    </location>
</feature>
<evidence type="ECO:0000313" key="15">
    <source>
        <dbReference type="RefSeq" id="XP_017770790.1"/>
    </source>
</evidence>
<evidence type="ECO:0000256" key="4">
    <source>
        <dbReference type="ARBA" id="ARBA00022723"/>
    </source>
</evidence>
<keyword evidence="4" id="KW-0479">Metal-binding</keyword>
<evidence type="ECO:0000313" key="14">
    <source>
        <dbReference type="Proteomes" id="UP000695000"/>
    </source>
</evidence>
<feature type="compositionally biased region" description="Low complexity" evidence="11">
    <location>
        <begin position="329"/>
        <end position="349"/>
    </location>
</feature>
<evidence type="ECO:0000256" key="6">
    <source>
        <dbReference type="ARBA" id="ARBA00022801"/>
    </source>
</evidence>
<dbReference type="PANTHER" id="PTHR10201:SF169">
    <property type="entry name" value="MATRIX METALLOPROTEINASE-16-LIKE PROTEIN"/>
    <property type="match status" value="1"/>
</dbReference>
<feature type="compositionally biased region" description="Basic and acidic residues" evidence="11">
    <location>
        <begin position="279"/>
        <end position="288"/>
    </location>
</feature>
<protein>
    <submittedName>
        <fullName evidence="15">Matrix metalloproteinase-25-like</fullName>
    </submittedName>
</protein>
<dbReference type="SMART" id="SM00120">
    <property type="entry name" value="HX"/>
    <property type="match status" value="4"/>
</dbReference>
<dbReference type="InterPro" id="IPR036365">
    <property type="entry name" value="PGBD-like_sf"/>
</dbReference>
<evidence type="ECO:0000256" key="9">
    <source>
        <dbReference type="ARBA" id="ARBA00023145"/>
    </source>
</evidence>
<dbReference type="InterPro" id="IPR033739">
    <property type="entry name" value="M10A_MMP"/>
</dbReference>
<feature type="repeat" description="Hemopexin" evidence="10">
    <location>
        <begin position="507"/>
        <end position="555"/>
    </location>
</feature>
<feature type="domain" description="Peptidase metallopeptidase" evidence="13">
    <location>
        <begin position="107"/>
        <end position="270"/>
    </location>
</feature>
<evidence type="ECO:0000256" key="2">
    <source>
        <dbReference type="ARBA" id="ARBA00010370"/>
    </source>
</evidence>
<evidence type="ECO:0000256" key="11">
    <source>
        <dbReference type="SAM" id="MobiDB-lite"/>
    </source>
</evidence>
<keyword evidence="7" id="KW-0862">Zinc</keyword>
<comment type="similarity">
    <text evidence="2">Belongs to the peptidase M10A family.</text>
</comment>
<keyword evidence="3" id="KW-0645">Protease</keyword>
<evidence type="ECO:0000256" key="5">
    <source>
        <dbReference type="ARBA" id="ARBA00022737"/>
    </source>
</evidence>